<evidence type="ECO:0000313" key="2">
    <source>
        <dbReference type="EMBL" id="RDC59900.1"/>
    </source>
</evidence>
<dbReference type="OrthoDB" id="9806326at2"/>
<gene>
    <name evidence="2" type="ORF">HME9302_01097</name>
</gene>
<dbReference type="InterPro" id="IPR047111">
    <property type="entry name" value="YbaP-like"/>
</dbReference>
<dbReference type="PROSITE" id="PS51257">
    <property type="entry name" value="PROKAR_LIPOPROTEIN"/>
    <property type="match status" value="1"/>
</dbReference>
<dbReference type="AlphaFoldDB" id="A0A369Q643"/>
<dbReference type="EMBL" id="QBKA01000002">
    <property type="protein sequence ID" value="RDC59900.1"/>
    <property type="molecule type" value="Genomic_DNA"/>
</dbReference>
<protein>
    <recommendedName>
        <fullName evidence="4">TraB/GumN family protein</fullName>
    </recommendedName>
</protein>
<keyword evidence="1" id="KW-0732">Signal</keyword>
<accession>A0A369Q643</accession>
<evidence type="ECO:0008006" key="4">
    <source>
        <dbReference type="Google" id="ProtNLM"/>
    </source>
</evidence>
<feature type="signal peptide" evidence="1">
    <location>
        <begin position="1"/>
        <end position="26"/>
    </location>
</feature>
<dbReference type="RefSeq" id="WP_115366166.1">
    <property type="nucleotide sequence ID" value="NZ_QBKA01000002.1"/>
</dbReference>
<comment type="caution">
    <text evidence="2">The sequence shown here is derived from an EMBL/GenBank/DDBJ whole genome shotgun (WGS) entry which is preliminary data.</text>
</comment>
<sequence>MKQFKKLTFALAASTAMLATSGCAQQQLPTPQSTTMVAAETREMVGPALWKVADEDTTIWMFGTVHALPDDVNWNAGAVKDALAGSDILVTEVDMTPEILAALPPKALALATLPTGTTLRSLFDDDQRMKYEAGMTKLGIPVEAFDQFEPWFAALSAYQVTMMKAGITGENGVEIVLEATMPETMKRGALETAEFQLEMFDGMPQDMQIEYLISTMEGIDEIGPMLNTIIEAWAKGDVDTVVDMLDDSMVEDALFLERLLYTRNANWADWIDTRLDTPGTVFMAVGAAHLAGEKSVQDYLNTRGIKSYRVQ</sequence>
<dbReference type="Proteomes" id="UP000253727">
    <property type="component" value="Unassembled WGS sequence"/>
</dbReference>
<dbReference type="PANTHER" id="PTHR40590">
    <property type="entry name" value="CYTOPLASMIC PROTEIN-RELATED"/>
    <property type="match status" value="1"/>
</dbReference>
<keyword evidence="3" id="KW-1185">Reference proteome</keyword>
<evidence type="ECO:0000313" key="3">
    <source>
        <dbReference type="Proteomes" id="UP000253727"/>
    </source>
</evidence>
<evidence type="ECO:0000256" key="1">
    <source>
        <dbReference type="SAM" id="SignalP"/>
    </source>
</evidence>
<dbReference type="PANTHER" id="PTHR40590:SF1">
    <property type="entry name" value="CYTOPLASMIC PROTEIN"/>
    <property type="match status" value="1"/>
</dbReference>
<organism evidence="2 3">
    <name type="scientific">Alteripontixanthobacter maritimus</name>
    <dbReference type="NCBI Taxonomy" id="2161824"/>
    <lineage>
        <taxon>Bacteria</taxon>
        <taxon>Pseudomonadati</taxon>
        <taxon>Pseudomonadota</taxon>
        <taxon>Alphaproteobacteria</taxon>
        <taxon>Sphingomonadales</taxon>
        <taxon>Erythrobacteraceae</taxon>
        <taxon>Alteripontixanthobacter</taxon>
    </lineage>
</organism>
<proteinExistence type="predicted"/>
<dbReference type="Pfam" id="PF01963">
    <property type="entry name" value="TraB_PrgY_gumN"/>
    <property type="match status" value="1"/>
</dbReference>
<dbReference type="InterPro" id="IPR002816">
    <property type="entry name" value="TraB/PrgY/GumN_fam"/>
</dbReference>
<reference evidence="2 3" key="1">
    <citation type="submission" date="2018-04" db="EMBL/GenBank/DDBJ databases">
        <title>Altererythrobacter sp. HME9302 genome sequencing and assembly.</title>
        <authorList>
            <person name="Kang H."/>
            <person name="Kim H."/>
            <person name="Joh K."/>
        </authorList>
    </citation>
    <scope>NUCLEOTIDE SEQUENCE [LARGE SCALE GENOMIC DNA]</scope>
    <source>
        <strain evidence="2 3">HME9302</strain>
    </source>
</reference>
<dbReference type="CDD" id="cd14789">
    <property type="entry name" value="Tiki"/>
    <property type="match status" value="1"/>
</dbReference>
<name>A0A369Q643_9SPHN</name>
<feature type="chain" id="PRO_5017025769" description="TraB/GumN family protein" evidence="1">
    <location>
        <begin position="27"/>
        <end position="311"/>
    </location>
</feature>